<dbReference type="InterPro" id="IPR029063">
    <property type="entry name" value="SAM-dependent_MTases_sf"/>
</dbReference>
<protein>
    <submittedName>
        <fullName evidence="1">Class I SAM-dependent methyltransferase</fullName>
    </submittedName>
</protein>
<dbReference type="Proteomes" id="UP001147830">
    <property type="component" value="Unassembled WGS sequence"/>
</dbReference>
<comment type="caution">
    <text evidence="1">The sequence shown here is derived from an EMBL/GenBank/DDBJ whole genome shotgun (WGS) entry which is preliminary data.</text>
</comment>
<keyword evidence="1" id="KW-0808">Transferase</keyword>
<name>A0A9X2WI96_9GAMM</name>
<proteinExistence type="predicted"/>
<keyword evidence="2" id="KW-1185">Reference proteome</keyword>
<dbReference type="RefSeq" id="WP_260977551.1">
    <property type="nucleotide sequence ID" value="NZ_JAOANI010000028.1"/>
</dbReference>
<reference evidence="1" key="2">
    <citation type="submission" date="2022-08" db="EMBL/GenBank/DDBJ databases">
        <authorList>
            <person name="Dong C."/>
        </authorList>
    </citation>
    <scope>NUCLEOTIDE SEQUENCE</scope>
    <source>
        <strain evidence="1">59MF3M-4</strain>
    </source>
</reference>
<gene>
    <name evidence="1" type="ORF">NYR02_17035</name>
</gene>
<evidence type="ECO:0000313" key="2">
    <source>
        <dbReference type="Proteomes" id="UP001147830"/>
    </source>
</evidence>
<organism evidence="1 2">
    <name type="scientific">Thalassolituus pacificus</name>
    <dbReference type="NCBI Taxonomy" id="2975440"/>
    <lineage>
        <taxon>Bacteria</taxon>
        <taxon>Pseudomonadati</taxon>
        <taxon>Pseudomonadota</taxon>
        <taxon>Gammaproteobacteria</taxon>
        <taxon>Oceanospirillales</taxon>
        <taxon>Oceanospirillaceae</taxon>
        <taxon>Thalassolituus</taxon>
    </lineage>
</organism>
<dbReference type="GO" id="GO:0008168">
    <property type="term" value="F:methyltransferase activity"/>
    <property type="evidence" value="ECO:0007669"/>
    <property type="project" value="UniProtKB-KW"/>
</dbReference>
<dbReference type="EMBL" id="JAOANI010000028">
    <property type="protein sequence ID" value="MCT7360728.1"/>
    <property type="molecule type" value="Genomic_DNA"/>
</dbReference>
<reference evidence="1" key="1">
    <citation type="journal article" date="2022" name="Front. Microbiol.">
        <title>Genome-based taxonomic rearrangement of Oceanobacter-related bacteria including the description of Thalassolituus hydrocarbonoclasticus sp. nov. and Thalassolituus pacificus sp. nov. and emended description of the genus Thalassolituus.</title>
        <authorList>
            <person name="Dong C."/>
            <person name="Wei L."/>
            <person name="Wang J."/>
            <person name="Lai Q."/>
            <person name="Huang Z."/>
            <person name="Shao Z."/>
        </authorList>
    </citation>
    <scope>NUCLEOTIDE SEQUENCE</scope>
    <source>
        <strain evidence="1">59MF3M-4</strain>
    </source>
</reference>
<dbReference type="Gene3D" id="3.40.50.150">
    <property type="entry name" value="Vaccinia Virus protein VP39"/>
    <property type="match status" value="1"/>
</dbReference>
<evidence type="ECO:0000313" key="1">
    <source>
        <dbReference type="EMBL" id="MCT7360728.1"/>
    </source>
</evidence>
<dbReference type="AlphaFoldDB" id="A0A9X2WI96"/>
<keyword evidence="1" id="KW-0489">Methyltransferase</keyword>
<dbReference type="SUPFAM" id="SSF53335">
    <property type="entry name" value="S-adenosyl-L-methionine-dependent methyltransferases"/>
    <property type="match status" value="1"/>
</dbReference>
<sequence>MSPDYAIRTVLDSARVGTFWQALSSILPQYAERECHLVYPACGPFAPLLLPVLHYLREQQLLPENLQVTLIDIHPAAIQSLAALVESLQLQEMVKVLHQDACDYQAENGSVDILLVEAMQHGLSREGHLNICQHFAPLLAEDALLLPEKISIRAVLTQADDEFPAKPRAAGERNTQRVDIGPVLELSRESLRQLDLVRLNDGSELIRCQQVQVPADLDTTIEHILLLTTEMQVYQDLSVTEYASGITHPLPDLSVCIGFEPHNPQPGDLLIKPGDSILFYYRKQGLPGFLPVYVEPA</sequence>
<dbReference type="GO" id="GO:0032259">
    <property type="term" value="P:methylation"/>
    <property type="evidence" value="ECO:0007669"/>
    <property type="project" value="UniProtKB-KW"/>
</dbReference>
<accession>A0A9X2WI96</accession>